<sequence>MRKPSATDRRIELEPIVARTIYDVHTFRVHLLTFCGDNSIPIAVVSSSTEESSLDTWRQSQPHSQPQSTESKMAHHHWLSSLFRLLSSRWASGKQHLSLVIRDHYPSPGRLQYESLSARTPQHITAHHSMDSRHGTCSSPFTTNPTNPRPTPTPHFPWLPPPMLTPIRLEGGKMTRNSARLKAT</sequence>
<dbReference type="AlphaFoldDB" id="A0A3N2PYB1"/>
<evidence type="ECO:0000313" key="2">
    <source>
        <dbReference type="EMBL" id="ROT39529.1"/>
    </source>
</evidence>
<dbReference type="Proteomes" id="UP000272025">
    <property type="component" value="Unassembled WGS sequence"/>
</dbReference>
<evidence type="ECO:0000313" key="3">
    <source>
        <dbReference type="Proteomes" id="UP000272025"/>
    </source>
</evidence>
<name>A0A3N2PYB1_SODAK</name>
<evidence type="ECO:0000256" key="1">
    <source>
        <dbReference type="SAM" id="MobiDB-lite"/>
    </source>
</evidence>
<organism evidence="2 3">
    <name type="scientific">Sodiomyces alkalinus (strain CBS 110278 / VKM F-3762 / F11)</name>
    <name type="common">Alkaliphilic filamentous fungus</name>
    <dbReference type="NCBI Taxonomy" id="1314773"/>
    <lineage>
        <taxon>Eukaryota</taxon>
        <taxon>Fungi</taxon>
        <taxon>Dikarya</taxon>
        <taxon>Ascomycota</taxon>
        <taxon>Pezizomycotina</taxon>
        <taxon>Sordariomycetes</taxon>
        <taxon>Hypocreomycetidae</taxon>
        <taxon>Glomerellales</taxon>
        <taxon>Plectosphaerellaceae</taxon>
        <taxon>Sodiomyces</taxon>
    </lineage>
</organism>
<feature type="region of interest" description="Disordered" evidence="1">
    <location>
        <begin position="129"/>
        <end position="160"/>
    </location>
</feature>
<feature type="compositionally biased region" description="Polar residues" evidence="1">
    <location>
        <begin position="53"/>
        <end position="71"/>
    </location>
</feature>
<feature type="region of interest" description="Disordered" evidence="1">
    <location>
        <begin position="53"/>
        <end position="72"/>
    </location>
</feature>
<protein>
    <submittedName>
        <fullName evidence="2">Uncharacterized protein</fullName>
    </submittedName>
</protein>
<gene>
    <name evidence="2" type="ORF">SODALDRAFT_357935</name>
</gene>
<dbReference type="GeneID" id="39582530"/>
<reference evidence="2 3" key="1">
    <citation type="journal article" date="2018" name="Mol. Ecol.">
        <title>The obligate alkalophilic soda-lake fungus Sodiomyces alkalinus has shifted to a protein diet.</title>
        <authorList>
            <person name="Grum-Grzhimaylo A.A."/>
            <person name="Falkoski D.L."/>
            <person name="van den Heuvel J."/>
            <person name="Valero-Jimenez C.A."/>
            <person name="Min B."/>
            <person name="Choi I.G."/>
            <person name="Lipzen A."/>
            <person name="Daum C.G."/>
            <person name="Aanen D.K."/>
            <person name="Tsang A."/>
            <person name="Henrissat B."/>
            <person name="Bilanenko E.N."/>
            <person name="de Vries R.P."/>
            <person name="van Kan J.A.L."/>
            <person name="Grigoriev I.V."/>
            <person name="Debets A.J.M."/>
        </authorList>
    </citation>
    <scope>NUCLEOTIDE SEQUENCE [LARGE SCALE GENOMIC DNA]</scope>
    <source>
        <strain evidence="2 3">F11</strain>
    </source>
</reference>
<dbReference type="RefSeq" id="XP_028467335.1">
    <property type="nucleotide sequence ID" value="XM_028614052.1"/>
</dbReference>
<keyword evidence="3" id="KW-1185">Reference proteome</keyword>
<accession>A0A3N2PYB1</accession>
<feature type="compositionally biased region" description="Pro residues" evidence="1">
    <location>
        <begin position="147"/>
        <end position="160"/>
    </location>
</feature>
<proteinExistence type="predicted"/>
<dbReference type="EMBL" id="ML119053">
    <property type="protein sequence ID" value="ROT39529.1"/>
    <property type="molecule type" value="Genomic_DNA"/>
</dbReference>